<evidence type="ECO:0000313" key="8">
    <source>
        <dbReference type="EMBL" id="MFA9480468.1"/>
    </source>
</evidence>
<dbReference type="SUPFAM" id="SSF56349">
    <property type="entry name" value="DNA breaking-rejoining enzymes"/>
    <property type="match status" value="1"/>
</dbReference>
<evidence type="ECO:0000256" key="2">
    <source>
        <dbReference type="ARBA" id="ARBA00022908"/>
    </source>
</evidence>
<dbReference type="RefSeq" id="WP_425347388.1">
    <property type="nucleotide sequence ID" value="NZ_JBGUBD010000024.1"/>
</dbReference>
<dbReference type="PROSITE" id="PS51898">
    <property type="entry name" value="TYR_RECOMBINASE"/>
    <property type="match status" value="1"/>
</dbReference>
<organism evidence="8 9">
    <name type="scientific">Natronomicrosphaera hydrolytica</name>
    <dbReference type="NCBI Taxonomy" id="3242702"/>
    <lineage>
        <taxon>Bacteria</taxon>
        <taxon>Pseudomonadati</taxon>
        <taxon>Planctomycetota</taxon>
        <taxon>Phycisphaerae</taxon>
        <taxon>Phycisphaerales</taxon>
        <taxon>Phycisphaeraceae</taxon>
        <taxon>Natronomicrosphaera</taxon>
    </lineage>
</organism>
<dbReference type="InterPro" id="IPR013762">
    <property type="entry name" value="Integrase-like_cat_sf"/>
</dbReference>
<evidence type="ECO:0000256" key="5">
    <source>
        <dbReference type="PROSITE-ProRule" id="PRU01248"/>
    </source>
</evidence>
<evidence type="ECO:0000256" key="1">
    <source>
        <dbReference type="ARBA" id="ARBA00008857"/>
    </source>
</evidence>
<dbReference type="PANTHER" id="PTHR30349">
    <property type="entry name" value="PHAGE INTEGRASE-RELATED"/>
    <property type="match status" value="1"/>
</dbReference>
<comment type="similarity">
    <text evidence="1">Belongs to the 'phage' integrase family.</text>
</comment>
<evidence type="ECO:0000313" key="9">
    <source>
        <dbReference type="Proteomes" id="UP001575105"/>
    </source>
</evidence>
<proteinExistence type="inferred from homology"/>
<keyword evidence="4" id="KW-0233">DNA recombination</keyword>
<dbReference type="PANTHER" id="PTHR30349:SF41">
    <property type="entry name" value="INTEGRASE_RECOMBINASE PROTEIN MJ0367-RELATED"/>
    <property type="match status" value="1"/>
</dbReference>
<name>A0ABV4UBD9_9BACT</name>
<keyword evidence="9" id="KW-1185">Reference proteome</keyword>
<dbReference type="PROSITE" id="PS51900">
    <property type="entry name" value="CB"/>
    <property type="match status" value="1"/>
</dbReference>
<evidence type="ECO:0000256" key="4">
    <source>
        <dbReference type="ARBA" id="ARBA00023172"/>
    </source>
</evidence>
<evidence type="ECO:0000256" key="3">
    <source>
        <dbReference type="ARBA" id="ARBA00023125"/>
    </source>
</evidence>
<comment type="caution">
    <text evidence="8">The sequence shown here is derived from an EMBL/GenBank/DDBJ whole genome shotgun (WGS) entry which is preliminary data.</text>
</comment>
<reference evidence="8 9" key="1">
    <citation type="submission" date="2024-08" db="EMBL/GenBank/DDBJ databases">
        <title>Whole-genome sequencing of halo(alkali)philic microorganisms from hypersaline lakes.</title>
        <authorList>
            <person name="Sorokin D.Y."/>
            <person name="Merkel A.Y."/>
            <person name="Messina E."/>
            <person name="Yakimov M."/>
        </authorList>
    </citation>
    <scope>NUCLEOTIDE SEQUENCE [LARGE SCALE GENOMIC DNA]</scope>
    <source>
        <strain evidence="8 9">AB-hyl4</strain>
    </source>
</reference>
<dbReference type="InterPro" id="IPR010998">
    <property type="entry name" value="Integrase_recombinase_N"/>
</dbReference>
<keyword evidence="3 5" id="KW-0238">DNA-binding</keyword>
<protein>
    <submittedName>
        <fullName evidence="8">Tyrosine-type recombinase/integrase</fullName>
    </submittedName>
</protein>
<feature type="domain" description="Core-binding (CB)" evidence="7">
    <location>
        <begin position="70"/>
        <end position="157"/>
    </location>
</feature>
<dbReference type="InterPro" id="IPR002104">
    <property type="entry name" value="Integrase_catalytic"/>
</dbReference>
<dbReference type="Pfam" id="PF00589">
    <property type="entry name" value="Phage_integrase"/>
    <property type="match status" value="1"/>
</dbReference>
<accession>A0ABV4UBD9</accession>
<dbReference type="EMBL" id="JBGUBD010000024">
    <property type="protein sequence ID" value="MFA9480468.1"/>
    <property type="molecule type" value="Genomic_DNA"/>
</dbReference>
<feature type="domain" description="Tyr recombinase" evidence="6">
    <location>
        <begin position="181"/>
        <end position="357"/>
    </location>
</feature>
<dbReference type="Gene3D" id="1.10.443.10">
    <property type="entry name" value="Intergrase catalytic core"/>
    <property type="match status" value="1"/>
</dbReference>
<gene>
    <name evidence="8" type="ORF">ACERK3_19550</name>
</gene>
<dbReference type="Gene3D" id="1.10.150.130">
    <property type="match status" value="1"/>
</dbReference>
<dbReference type="InterPro" id="IPR011010">
    <property type="entry name" value="DNA_brk_join_enz"/>
</dbReference>
<evidence type="ECO:0000259" key="7">
    <source>
        <dbReference type="PROSITE" id="PS51900"/>
    </source>
</evidence>
<dbReference type="InterPro" id="IPR050090">
    <property type="entry name" value="Tyrosine_recombinase_XerCD"/>
</dbReference>
<dbReference type="InterPro" id="IPR044068">
    <property type="entry name" value="CB"/>
</dbReference>
<dbReference type="Proteomes" id="UP001575105">
    <property type="component" value="Unassembled WGS sequence"/>
</dbReference>
<keyword evidence="2" id="KW-0229">DNA integration</keyword>
<evidence type="ECO:0000259" key="6">
    <source>
        <dbReference type="PROSITE" id="PS51898"/>
    </source>
</evidence>
<sequence>MIMYVLRRKRKRNGRAVQDRTYTGRYRLEGQGQVQTVALGVTDKRVAAEKLKAIVNQAERERAGLVLPEREVSAAQRPLLDHLADFIRKHKSQGHNRQYVEHLENRNERLFAECGWRLVRDVTPESFDAWRSQQKAMGAKTQNEYLAAISGLLKWLASRELIARNPLARVGRVDARGKERVKRRAISPEQFQRLLDVAGERRVVYLTAALTCLRRGALYALQWSDVFLDGDIPRIELPARLAKNRTEQTVHLHLDVIDELRNLRPADVKPRARVFAGLLPRTCNKVFKQHLIAAGIPFVDSRGHKFDFHALRHTACTWGGATGAGGSILQAFTGHKTPSQVARYVHADHMPVAGIVAKLPRFELSGTHIGTQKRVRSGQNLSQVVTLEESTGTTENDLVAPESRLAHKKTVGLVTNGQASPRGFEPLFPG</sequence>